<evidence type="ECO:0000313" key="1">
    <source>
        <dbReference type="EMBL" id="KAA9134868.1"/>
    </source>
</evidence>
<dbReference type="EMBL" id="VYUY01000006">
    <property type="protein sequence ID" value="KAA9134868.1"/>
    <property type="molecule type" value="Genomic_DNA"/>
</dbReference>
<dbReference type="AlphaFoldDB" id="A0A5N0TKA8"/>
<organism evidence="1 2">
    <name type="scientific">Microbacterium caowuchunii</name>
    <dbReference type="NCBI Taxonomy" id="2614638"/>
    <lineage>
        <taxon>Bacteria</taxon>
        <taxon>Bacillati</taxon>
        <taxon>Actinomycetota</taxon>
        <taxon>Actinomycetes</taxon>
        <taxon>Micrococcales</taxon>
        <taxon>Microbacteriaceae</taxon>
        <taxon>Microbacterium</taxon>
    </lineage>
</organism>
<sequence length="447" mass="49817">MLSLDDLAETIRSENSRVQFLEAMRAYQAGAYRSATIALWIAVIQDFVEKLRTLADEGDSNAKSVIDELDAARAAQNIPKLQAIENSLLKRAHDEFELITHREAEDLRRLYEDRNSCAHPTFQPDTDEPFQITEEQVRAHARASVDSVLAQPPRVGRALVDRFIADVKSKSWPEDDVTEFLRLRYFDRARATAARAVLTAAVKVAIRPGDESNVTAGRCVAVIRGALPIEPSLVNSVVRTVVGRWRDGLSDEDLARCVGAIGTLRVTWDALGEDNASRAATLLLDAETDWLREHRAFASGVPQRPSLQAAYRAAVARLDFAELEQMTRRPYEASQWVKPALRFLADAPNFRSAEARLRIVVRLASSMDLDDVRAVGSALLANQQVSRAADTPQLLSRLIDETISTPGARNAWRETLDTYRERYDPSEDPQGTYSYAGLMELLEEEAA</sequence>
<keyword evidence="2" id="KW-1185">Reference proteome</keyword>
<comment type="caution">
    <text evidence="1">The sequence shown here is derived from an EMBL/GenBank/DDBJ whole genome shotgun (WGS) entry which is preliminary data.</text>
</comment>
<proteinExistence type="predicted"/>
<dbReference type="RefSeq" id="WP_150892224.1">
    <property type="nucleotide sequence ID" value="NZ_VYUY01000006.1"/>
</dbReference>
<accession>A0A5N0TKA8</accession>
<gene>
    <name evidence="1" type="ORF">F6B40_04010</name>
</gene>
<dbReference type="Proteomes" id="UP000326838">
    <property type="component" value="Unassembled WGS sequence"/>
</dbReference>
<name>A0A5N0TKA8_9MICO</name>
<evidence type="ECO:0000313" key="2">
    <source>
        <dbReference type="Proteomes" id="UP000326838"/>
    </source>
</evidence>
<reference evidence="2" key="1">
    <citation type="submission" date="2019-09" db="EMBL/GenBank/DDBJ databases">
        <title>Mumia zhuanghuii sp. nov. isolated from the intestinal contents of plateau pika (Ochotona curzoniae) in the Qinghai-Tibet plateau of China.</title>
        <authorList>
            <person name="Tian Z."/>
        </authorList>
    </citation>
    <scope>NUCLEOTIDE SEQUENCE [LARGE SCALE GENOMIC DNA]</scope>
    <source>
        <strain evidence="2">L-033</strain>
    </source>
</reference>
<protein>
    <submittedName>
        <fullName evidence="1">Uncharacterized protein</fullName>
    </submittedName>
</protein>